<dbReference type="AlphaFoldDB" id="A0A1T4TEQ8"/>
<evidence type="ECO:0000313" key="1">
    <source>
        <dbReference type="EMBL" id="SKA38985.1"/>
    </source>
</evidence>
<reference evidence="1 2" key="1">
    <citation type="submission" date="2017-02" db="EMBL/GenBank/DDBJ databases">
        <authorList>
            <person name="Peterson S.W."/>
        </authorList>
    </citation>
    <scope>NUCLEOTIDE SEQUENCE [LARGE SCALE GENOMIC DNA]</scope>
    <source>
        <strain evidence="1 2">USBA 369</strain>
    </source>
</reference>
<gene>
    <name evidence="1" type="ORF">SAMN05428963_12710</name>
</gene>
<name>A0A1T4TEQ8_9HYPH</name>
<dbReference type="Proteomes" id="UP000190135">
    <property type="component" value="Unassembled WGS sequence"/>
</dbReference>
<accession>A0A1T4TEQ8</accession>
<organism evidence="1 2">
    <name type="scientific">Consotaella salsifontis</name>
    <dbReference type="NCBI Taxonomy" id="1365950"/>
    <lineage>
        <taxon>Bacteria</taxon>
        <taxon>Pseudomonadati</taxon>
        <taxon>Pseudomonadota</taxon>
        <taxon>Alphaproteobacteria</taxon>
        <taxon>Hyphomicrobiales</taxon>
        <taxon>Aurantimonadaceae</taxon>
        <taxon>Consotaella</taxon>
    </lineage>
</organism>
<protein>
    <submittedName>
        <fullName evidence="1">Uncharacterized protein</fullName>
    </submittedName>
</protein>
<dbReference type="RefSeq" id="WP_078710470.1">
    <property type="nucleotide sequence ID" value="NZ_FUXL01000027.1"/>
</dbReference>
<proteinExistence type="predicted"/>
<evidence type="ECO:0000313" key="2">
    <source>
        <dbReference type="Proteomes" id="UP000190135"/>
    </source>
</evidence>
<dbReference type="EMBL" id="FUXL01000027">
    <property type="protein sequence ID" value="SKA38985.1"/>
    <property type="molecule type" value="Genomic_DNA"/>
</dbReference>
<keyword evidence="2" id="KW-1185">Reference proteome</keyword>
<sequence>MPKRLLDLAAGANVILRQLAAAEKNLDSFSPEDAGFLRVLEARNLITLSRQGDGSVVVRLSEDGRSLYDRGYLR</sequence>